<keyword evidence="4 5" id="KW-0472">Membrane</keyword>
<protein>
    <recommendedName>
        <fullName evidence="7">Ig-like domain-containing protein</fullName>
    </recommendedName>
</protein>
<evidence type="ECO:0000256" key="3">
    <source>
        <dbReference type="ARBA" id="ARBA00022989"/>
    </source>
</evidence>
<dbReference type="InterPro" id="IPR051036">
    <property type="entry name" value="SIGLEC"/>
</dbReference>
<evidence type="ECO:0000313" key="8">
    <source>
        <dbReference type="EMBL" id="KAL1260997.1"/>
    </source>
</evidence>
<evidence type="ECO:0000259" key="7">
    <source>
        <dbReference type="PROSITE" id="PS50835"/>
    </source>
</evidence>
<feature type="signal peptide" evidence="6">
    <location>
        <begin position="1"/>
        <end position="17"/>
    </location>
</feature>
<feature type="chain" id="PRO_5045123296" description="Ig-like domain-containing protein" evidence="6">
    <location>
        <begin position="18"/>
        <end position="389"/>
    </location>
</feature>
<comment type="subcellular location">
    <subcellularLocation>
        <location evidence="1">Membrane</location>
        <topology evidence="1">Single-pass membrane protein</topology>
    </subcellularLocation>
</comment>
<reference evidence="8 9" key="1">
    <citation type="submission" date="2023-09" db="EMBL/GenBank/DDBJ databases">
        <authorList>
            <person name="Wang M."/>
        </authorList>
    </citation>
    <scope>NUCLEOTIDE SEQUENCE [LARGE SCALE GENOMIC DNA]</scope>
    <source>
        <strain evidence="8">GT-2023</strain>
        <tissue evidence="8">Liver</tissue>
    </source>
</reference>
<dbReference type="EMBL" id="JAYMGO010000015">
    <property type="protein sequence ID" value="KAL1260997.1"/>
    <property type="molecule type" value="Genomic_DNA"/>
</dbReference>
<evidence type="ECO:0000256" key="6">
    <source>
        <dbReference type="SAM" id="SignalP"/>
    </source>
</evidence>
<keyword evidence="3 5" id="KW-1133">Transmembrane helix</keyword>
<dbReference type="SUPFAM" id="SSF48726">
    <property type="entry name" value="Immunoglobulin"/>
    <property type="match status" value="1"/>
</dbReference>
<dbReference type="InterPro" id="IPR013783">
    <property type="entry name" value="Ig-like_fold"/>
</dbReference>
<dbReference type="PANTHER" id="PTHR12035">
    <property type="entry name" value="SIALIC ACID BINDING IMMUNOGLOBULIN-LIKE LECTIN"/>
    <property type="match status" value="1"/>
</dbReference>
<evidence type="ECO:0000256" key="5">
    <source>
        <dbReference type="SAM" id="Phobius"/>
    </source>
</evidence>
<feature type="transmembrane region" description="Helical" evidence="5">
    <location>
        <begin position="331"/>
        <end position="353"/>
    </location>
</feature>
<feature type="domain" description="Ig-like" evidence="7">
    <location>
        <begin position="137"/>
        <end position="218"/>
    </location>
</feature>
<evidence type="ECO:0000313" key="9">
    <source>
        <dbReference type="Proteomes" id="UP001558613"/>
    </source>
</evidence>
<dbReference type="Gene3D" id="2.60.40.10">
    <property type="entry name" value="Immunoglobulins"/>
    <property type="match status" value="2"/>
</dbReference>
<keyword evidence="2 5" id="KW-0812">Transmembrane</keyword>
<name>A0ABR3MAN9_9TELE</name>
<proteinExistence type="predicted"/>
<evidence type="ECO:0000256" key="2">
    <source>
        <dbReference type="ARBA" id="ARBA00022692"/>
    </source>
</evidence>
<gene>
    <name evidence="8" type="ORF">QQF64_008824</name>
</gene>
<evidence type="ECO:0000256" key="4">
    <source>
        <dbReference type="ARBA" id="ARBA00023136"/>
    </source>
</evidence>
<organism evidence="8 9">
    <name type="scientific">Cirrhinus molitorella</name>
    <name type="common">mud carp</name>
    <dbReference type="NCBI Taxonomy" id="172907"/>
    <lineage>
        <taxon>Eukaryota</taxon>
        <taxon>Metazoa</taxon>
        <taxon>Chordata</taxon>
        <taxon>Craniata</taxon>
        <taxon>Vertebrata</taxon>
        <taxon>Euteleostomi</taxon>
        <taxon>Actinopterygii</taxon>
        <taxon>Neopterygii</taxon>
        <taxon>Teleostei</taxon>
        <taxon>Ostariophysi</taxon>
        <taxon>Cypriniformes</taxon>
        <taxon>Cyprinidae</taxon>
        <taxon>Labeoninae</taxon>
        <taxon>Labeonini</taxon>
        <taxon>Cirrhinus</taxon>
    </lineage>
</organism>
<comment type="caution">
    <text evidence="8">The sequence shown here is derived from an EMBL/GenBank/DDBJ whole genome shotgun (WGS) entry which is preliminary data.</text>
</comment>
<evidence type="ECO:0000256" key="1">
    <source>
        <dbReference type="ARBA" id="ARBA00004167"/>
    </source>
</evidence>
<dbReference type="PANTHER" id="PTHR12035:SF128">
    <property type="entry name" value="BRANCHED CHAIN KETO ACID DEHYDROGENASE E1 SUBUNIT BETA,-LIKE-RELATED"/>
    <property type="match status" value="1"/>
</dbReference>
<keyword evidence="9" id="KW-1185">Reference proteome</keyword>
<dbReference type="InterPro" id="IPR036179">
    <property type="entry name" value="Ig-like_dom_sf"/>
</dbReference>
<sequence>MLQTLLFILTVIKMTDCEILNPGAPNNFSIKVLENFTGEAGLCIRVFCSFTFPQSVSDPIRRTWFKGDPQNPAVEDANYFRNVGFSHNEKDCSFLLNHLVQGESDGEYRLKLEWGKGNVYIFPQTVNITVKELTQKPPIKVPLLTEGDEAQITCKVPGNCIKPLADIVWTGIDGKTSRGVRGVPGQEEHFSILTFHPKPEHHNTNLTCSVALQGRTWTESTVILKVRYAPKILNSSRCFVWGDELSCMCVSSGVPLPQIYWPILNSTAKHCRAVSTENNISISNISIPALRNINASIECVSKNLIGTTKMEIQVHNRVEKPKESWSLSTPWIFFTLSVVLNVIFASCLTVILWKREKPTKPKDKDHVYMTAMKREESVYETIKMSSERS</sequence>
<dbReference type="Proteomes" id="UP001558613">
    <property type="component" value="Unassembled WGS sequence"/>
</dbReference>
<dbReference type="InterPro" id="IPR007110">
    <property type="entry name" value="Ig-like_dom"/>
</dbReference>
<keyword evidence="6" id="KW-0732">Signal</keyword>
<accession>A0ABR3MAN9</accession>
<dbReference type="PROSITE" id="PS50835">
    <property type="entry name" value="IG_LIKE"/>
    <property type="match status" value="1"/>
</dbReference>